<dbReference type="Proteomes" id="UP000297814">
    <property type="component" value="Unassembled WGS sequence"/>
</dbReference>
<dbReference type="EMBL" id="PQXK01000121">
    <property type="protein sequence ID" value="TGO36565.1"/>
    <property type="molecule type" value="Genomic_DNA"/>
</dbReference>
<feature type="region of interest" description="Disordered" evidence="3">
    <location>
        <begin position="603"/>
        <end position="623"/>
    </location>
</feature>
<keyword evidence="6" id="KW-1185">Reference proteome</keyword>
<dbReference type="SMART" id="SM00066">
    <property type="entry name" value="GAL4"/>
    <property type="match status" value="1"/>
</dbReference>
<evidence type="ECO:0000256" key="1">
    <source>
        <dbReference type="ARBA" id="ARBA00022723"/>
    </source>
</evidence>
<dbReference type="GO" id="GO:0000981">
    <property type="term" value="F:DNA-binding transcription factor activity, RNA polymerase II-specific"/>
    <property type="evidence" value="ECO:0007669"/>
    <property type="project" value="InterPro"/>
</dbReference>
<dbReference type="AlphaFoldDB" id="A0A4Z1GIM9"/>
<dbReference type="GO" id="GO:0008270">
    <property type="term" value="F:zinc ion binding"/>
    <property type="evidence" value="ECO:0007669"/>
    <property type="project" value="InterPro"/>
</dbReference>
<gene>
    <name evidence="5" type="ORF">BHYA_0121g00260</name>
</gene>
<dbReference type="SUPFAM" id="SSF57701">
    <property type="entry name" value="Zn2/Cys6 DNA-binding domain"/>
    <property type="match status" value="1"/>
</dbReference>
<dbReference type="InterPro" id="IPR036864">
    <property type="entry name" value="Zn2-C6_fun-type_DNA-bd_sf"/>
</dbReference>
<evidence type="ECO:0000313" key="6">
    <source>
        <dbReference type="Proteomes" id="UP000297814"/>
    </source>
</evidence>
<comment type="caution">
    <text evidence="5">The sequence shown here is derived from an EMBL/GenBank/DDBJ whole genome shotgun (WGS) entry which is preliminary data.</text>
</comment>
<sequence>MDPGGFRSQFPSPRVLEDQLSIFFDYGTPVQEVQNKYQTTTQSRESRGGIRVSLACVPCRSRHVKCGAEMPSCSRCQQDDKPCFYAKSRRGMRDKNANRIKHSAKEHIRDRYTVNDQAGYSTLARSHPGNSSSESWTGAVSDTSPSPSSSSSRLNSVKPMDSKRLIDLYYKSVNLDLLQFSPLTIDSFFHKAHPYIMPKPHFLSRLESDPDSLNDLMSVMQYIGSLYAPDFPSAELRAIAVNQLDLVSLPQTGFSVQTLLLLAIAVHAQDERQRARAILDRNICMALELGMNHRAFAEMERDPVLAESWRRTFWGLYVLDGVFSGIARASSFILSAIETQVDLPCEDYEYESGRIPRPRTLSDYDSRDFEDEIPVFSSFTYLIDLVRIVSTILSINDVTGKNLESAVTNADAMLVNWKLHLPVEKQGVVDKHEEVDELLFQAQNLLQTLLVVIHRPLSRLYHSPLEKISGCAPPPPTSPPTGNEDLTRWLHTKKTIDAAQTAMNLYALPSPILLHTPLGICGITKATLANLSACAYVYNNRGDDRERGGNFERSSEWKMARDRIRLGLGATKVLAGVWEGARGTERELKTIARGVFANSAGREEGRKAIPGPGEVREKGGDGGYVGMETRMEFEGVGRGNGNAMSDGFEENFRAGELEYLGILNDLAVGTNVGMIGSGGVSNGC</sequence>
<dbReference type="CDD" id="cd12148">
    <property type="entry name" value="fungal_TF_MHR"/>
    <property type="match status" value="1"/>
</dbReference>
<reference evidence="5 6" key="1">
    <citation type="submission" date="2017-12" db="EMBL/GenBank/DDBJ databases">
        <title>Comparative genomics of Botrytis spp.</title>
        <authorList>
            <person name="Valero-Jimenez C.A."/>
            <person name="Tapia P."/>
            <person name="Veloso J."/>
            <person name="Silva-Moreno E."/>
            <person name="Staats M."/>
            <person name="Valdes J.H."/>
            <person name="Van Kan J.A.L."/>
        </authorList>
    </citation>
    <scope>NUCLEOTIDE SEQUENCE [LARGE SCALE GENOMIC DNA]</scope>
    <source>
        <strain evidence="5 6">Bh0001</strain>
    </source>
</reference>
<dbReference type="InterPro" id="IPR007219">
    <property type="entry name" value="XnlR_reg_dom"/>
</dbReference>
<dbReference type="Gene3D" id="4.10.240.10">
    <property type="entry name" value="Zn(2)-C6 fungal-type DNA-binding domain"/>
    <property type="match status" value="1"/>
</dbReference>
<keyword evidence="2" id="KW-0539">Nucleus</keyword>
<evidence type="ECO:0000256" key="3">
    <source>
        <dbReference type="SAM" id="MobiDB-lite"/>
    </source>
</evidence>
<feature type="compositionally biased region" description="Polar residues" evidence="3">
    <location>
        <begin position="121"/>
        <end position="143"/>
    </location>
</feature>
<dbReference type="GO" id="GO:0006351">
    <property type="term" value="P:DNA-templated transcription"/>
    <property type="evidence" value="ECO:0007669"/>
    <property type="project" value="InterPro"/>
</dbReference>
<evidence type="ECO:0000313" key="5">
    <source>
        <dbReference type="EMBL" id="TGO36565.1"/>
    </source>
</evidence>
<dbReference type="PANTHER" id="PTHR47431">
    <property type="entry name" value="ZN(II)2CYS6 TRANSCRIPTION FACTOR (EUROFUNG)-RELATED"/>
    <property type="match status" value="1"/>
</dbReference>
<feature type="domain" description="Zn(2)-C6 fungal-type" evidence="4">
    <location>
        <begin position="55"/>
        <end position="85"/>
    </location>
</feature>
<evidence type="ECO:0000256" key="2">
    <source>
        <dbReference type="ARBA" id="ARBA00023242"/>
    </source>
</evidence>
<evidence type="ECO:0000259" key="4">
    <source>
        <dbReference type="PROSITE" id="PS50048"/>
    </source>
</evidence>
<proteinExistence type="predicted"/>
<accession>A0A4Z1GIM9</accession>
<dbReference type="CDD" id="cd00067">
    <property type="entry name" value="GAL4"/>
    <property type="match status" value="1"/>
</dbReference>
<dbReference type="InterPro" id="IPR001138">
    <property type="entry name" value="Zn2Cys6_DnaBD"/>
</dbReference>
<dbReference type="PROSITE" id="PS00463">
    <property type="entry name" value="ZN2_CY6_FUNGAL_1"/>
    <property type="match status" value="1"/>
</dbReference>
<dbReference type="PANTHER" id="PTHR47431:SF4">
    <property type="entry name" value="ZN(II)2CYS6 TRANSCRIPTION FACTOR (EUROFUNG)"/>
    <property type="match status" value="1"/>
</dbReference>
<feature type="region of interest" description="Disordered" evidence="3">
    <location>
        <begin position="121"/>
        <end position="156"/>
    </location>
</feature>
<keyword evidence="1" id="KW-0479">Metal-binding</keyword>
<dbReference type="GO" id="GO:0003677">
    <property type="term" value="F:DNA binding"/>
    <property type="evidence" value="ECO:0007669"/>
    <property type="project" value="InterPro"/>
</dbReference>
<dbReference type="PROSITE" id="PS50048">
    <property type="entry name" value="ZN2_CY6_FUNGAL_2"/>
    <property type="match status" value="1"/>
</dbReference>
<organism evidence="5 6">
    <name type="scientific">Botrytis hyacinthi</name>
    <dbReference type="NCBI Taxonomy" id="278943"/>
    <lineage>
        <taxon>Eukaryota</taxon>
        <taxon>Fungi</taxon>
        <taxon>Dikarya</taxon>
        <taxon>Ascomycota</taxon>
        <taxon>Pezizomycotina</taxon>
        <taxon>Leotiomycetes</taxon>
        <taxon>Helotiales</taxon>
        <taxon>Sclerotiniaceae</taxon>
        <taxon>Botrytis</taxon>
    </lineage>
</organism>
<protein>
    <recommendedName>
        <fullName evidence="4">Zn(2)-C6 fungal-type domain-containing protein</fullName>
    </recommendedName>
</protein>
<dbReference type="Pfam" id="PF04082">
    <property type="entry name" value="Fungal_trans"/>
    <property type="match status" value="1"/>
</dbReference>
<dbReference type="Pfam" id="PF00172">
    <property type="entry name" value="Zn_clus"/>
    <property type="match status" value="1"/>
</dbReference>
<name>A0A4Z1GIM9_9HELO</name>